<name>A0ABW2YVH2_9SPHI</name>
<feature type="domain" description="HTH merR-type" evidence="1">
    <location>
        <begin position="32"/>
        <end position="90"/>
    </location>
</feature>
<reference evidence="3" key="1">
    <citation type="journal article" date="2019" name="Int. J. Syst. Evol. Microbiol.">
        <title>The Global Catalogue of Microorganisms (GCM) 10K type strain sequencing project: providing services to taxonomists for standard genome sequencing and annotation.</title>
        <authorList>
            <consortium name="The Broad Institute Genomics Platform"/>
            <consortium name="The Broad Institute Genome Sequencing Center for Infectious Disease"/>
            <person name="Wu L."/>
            <person name="Ma J."/>
        </authorList>
    </citation>
    <scope>NUCLEOTIDE SEQUENCE [LARGE SCALE GENOMIC DNA]</scope>
    <source>
        <strain evidence="3">CCUG 63418</strain>
    </source>
</reference>
<comment type="caution">
    <text evidence="2">The sequence shown here is derived from an EMBL/GenBank/DDBJ whole genome shotgun (WGS) entry which is preliminary data.</text>
</comment>
<dbReference type="EMBL" id="JBHTHU010000001">
    <property type="protein sequence ID" value="MFD0749307.1"/>
    <property type="molecule type" value="Genomic_DNA"/>
</dbReference>
<dbReference type="RefSeq" id="WP_377097541.1">
    <property type="nucleotide sequence ID" value="NZ_JBHTHU010000001.1"/>
</dbReference>
<dbReference type="InterPro" id="IPR000551">
    <property type="entry name" value="MerR-type_HTH_dom"/>
</dbReference>
<dbReference type="InterPro" id="IPR009061">
    <property type="entry name" value="DNA-bd_dom_put_sf"/>
</dbReference>
<sequence length="260" mass="30364">MFGEVFLKDNVENIFKVFGICDKIFNPVLTVNDLGISYRTINSWETSGLMLRERSNSRNWHKFSFVDFVWLNIVYELRQLGFPLSKIKMLKDFLNENIDEKALFEVKRREALISLNSVTLDRLVMLLAEILHNKNHIALLCNKEGGVYIYNEQLIKEDRSAVDLGQLAFNNFVSISFTDIIIKYLNNTRIDVIEETGIVDYRFLEILIALREGTIQGLIFQLPEEKNIQIEPALFNKYHDFRNACLRLMLTVRFDSIVVI</sequence>
<proteinExistence type="predicted"/>
<dbReference type="SUPFAM" id="SSF46955">
    <property type="entry name" value="Putative DNA-binding domain"/>
    <property type="match status" value="1"/>
</dbReference>
<dbReference type="Pfam" id="PF13411">
    <property type="entry name" value="MerR_1"/>
    <property type="match status" value="1"/>
</dbReference>
<evidence type="ECO:0000313" key="2">
    <source>
        <dbReference type="EMBL" id="MFD0749307.1"/>
    </source>
</evidence>
<keyword evidence="3" id="KW-1185">Reference proteome</keyword>
<accession>A0ABW2YVH2</accession>
<dbReference type="Proteomes" id="UP001596958">
    <property type="component" value="Unassembled WGS sequence"/>
</dbReference>
<organism evidence="2 3">
    <name type="scientific">Mucilaginibacter calamicampi</name>
    <dbReference type="NCBI Taxonomy" id="1302352"/>
    <lineage>
        <taxon>Bacteria</taxon>
        <taxon>Pseudomonadati</taxon>
        <taxon>Bacteroidota</taxon>
        <taxon>Sphingobacteriia</taxon>
        <taxon>Sphingobacteriales</taxon>
        <taxon>Sphingobacteriaceae</taxon>
        <taxon>Mucilaginibacter</taxon>
    </lineage>
</organism>
<protein>
    <submittedName>
        <fullName evidence="2">MerR family transcriptional regulator</fullName>
    </submittedName>
</protein>
<evidence type="ECO:0000259" key="1">
    <source>
        <dbReference type="Pfam" id="PF13411"/>
    </source>
</evidence>
<dbReference type="Gene3D" id="1.10.1660.10">
    <property type="match status" value="1"/>
</dbReference>
<evidence type="ECO:0000313" key="3">
    <source>
        <dbReference type="Proteomes" id="UP001596958"/>
    </source>
</evidence>
<gene>
    <name evidence="2" type="ORF">ACFQZS_04080</name>
</gene>